<accession>A0A0C3C0R4</accession>
<gene>
    <name evidence="1" type="ORF">M413DRAFT_276123</name>
</gene>
<evidence type="ECO:0000313" key="1">
    <source>
        <dbReference type="EMBL" id="KIM37256.1"/>
    </source>
</evidence>
<organism evidence="1 2">
    <name type="scientific">Hebeloma cylindrosporum</name>
    <dbReference type="NCBI Taxonomy" id="76867"/>
    <lineage>
        <taxon>Eukaryota</taxon>
        <taxon>Fungi</taxon>
        <taxon>Dikarya</taxon>
        <taxon>Basidiomycota</taxon>
        <taxon>Agaricomycotina</taxon>
        <taxon>Agaricomycetes</taxon>
        <taxon>Agaricomycetidae</taxon>
        <taxon>Agaricales</taxon>
        <taxon>Agaricineae</taxon>
        <taxon>Hymenogastraceae</taxon>
        <taxon>Hebeloma</taxon>
    </lineage>
</organism>
<name>A0A0C3C0R4_HEBCY</name>
<keyword evidence="2" id="KW-1185">Reference proteome</keyword>
<sequence>MQPINTGTLLRATPQLQGWIWTALRGTGQIDEIVAAPVPTTSGACRHRLTTVVALKSALAFHLGFVSYCYLPTRRLSCLISRSENIICPSRATHNTGAIAANLILESEQSLLALLVAQYRACIFSLAPLSYGPRMSMDKYAFILQLLSDLNQDGPYCTRTLSLCTSPPS</sequence>
<reference evidence="2" key="2">
    <citation type="submission" date="2015-01" db="EMBL/GenBank/DDBJ databases">
        <title>Evolutionary Origins and Diversification of the Mycorrhizal Mutualists.</title>
        <authorList>
            <consortium name="DOE Joint Genome Institute"/>
            <consortium name="Mycorrhizal Genomics Consortium"/>
            <person name="Kohler A."/>
            <person name="Kuo A."/>
            <person name="Nagy L.G."/>
            <person name="Floudas D."/>
            <person name="Copeland A."/>
            <person name="Barry K.W."/>
            <person name="Cichocki N."/>
            <person name="Veneault-Fourrey C."/>
            <person name="LaButti K."/>
            <person name="Lindquist E.A."/>
            <person name="Lipzen A."/>
            <person name="Lundell T."/>
            <person name="Morin E."/>
            <person name="Murat C."/>
            <person name="Riley R."/>
            <person name="Ohm R."/>
            <person name="Sun H."/>
            <person name="Tunlid A."/>
            <person name="Henrissat B."/>
            <person name="Grigoriev I.V."/>
            <person name="Hibbett D.S."/>
            <person name="Martin F."/>
        </authorList>
    </citation>
    <scope>NUCLEOTIDE SEQUENCE [LARGE SCALE GENOMIC DNA]</scope>
    <source>
        <strain evidence="2">h7</strain>
    </source>
</reference>
<dbReference type="HOGENOM" id="CLU_1578711_0_0_1"/>
<dbReference type="EMBL" id="KN831798">
    <property type="protein sequence ID" value="KIM37256.1"/>
    <property type="molecule type" value="Genomic_DNA"/>
</dbReference>
<dbReference type="AlphaFoldDB" id="A0A0C3C0R4"/>
<protein>
    <submittedName>
        <fullName evidence="1">Uncharacterized protein</fullName>
    </submittedName>
</protein>
<proteinExistence type="predicted"/>
<dbReference type="Proteomes" id="UP000053424">
    <property type="component" value="Unassembled WGS sequence"/>
</dbReference>
<evidence type="ECO:0000313" key="2">
    <source>
        <dbReference type="Proteomes" id="UP000053424"/>
    </source>
</evidence>
<reference evidence="1 2" key="1">
    <citation type="submission" date="2014-04" db="EMBL/GenBank/DDBJ databases">
        <authorList>
            <consortium name="DOE Joint Genome Institute"/>
            <person name="Kuo A."/>
            <person name="Gay G."/>
            <person name="Dore J."/>
            <person name="Kohler A."/>
            <person name="Nagy L.G."/>
            <person name="Floudas D."/>
            <person name="Copeland A."/>
            <person name="Barry K.W."/>
            <person name="Cichocki N."/>
            <person name="Veneault-Fourrey C."/>
            <person name="LaButti K."/>
            <person name="Lindquist E.A."/>
            <person name="Lipzen A."/>
            <person name="Lundell T."/>
            <person name="Morin E."/>
            <person name="Murat C."/>
            <person name="Sun H."/>
            <person name="Tunlid A."/>
            <person name="Henrissat B."/>
            <person name="Grigoriev I.V."/>
            <person name="Hibbett D.S."/>
            <person name="Martin F."/>
            <person name="Nordberg H.P."/>
            <person name="Cantor M.N."/>
            <person name="Hua S.X."/>
        </authorList>
    </citation>
    <scope>NUCLEOTIDE SEQUENCE [LARGE SCALE GENOMIC DNA]</scope>
    <source>
        <strain evidence="2">h7</strain>
    </source>
</reference>